<dbReference type="Proteomes" id="UP000179786">
    <property type="component" value="Unassembled WGS sequence"/>
</dbReference>
<evidence type="ECO:0000256" key="1">
    <source>
        <dbReference type="SAM" id="MobiDB-lite"/>
    </source>
</evidence>
<accession>A0A1S1MYT1</accession>
<organism evidence="2 3">
    <name type="scientific">Pseudoalteromonas amylolytica</name>
    <dbReference type="NCBI Taxonomy" id="1859457"/>
    <lineage>
        <taxon>Bacteria</taxon>
        <taxon>Pseudomonadati</taxon>
        <taxon>Pseudomonadota</taxon>
        <taxon>Gammaproteobacteria</taxon>
        <taxon>Alteromonadales</taxon>
        <taxon>Pseudoalteromonadaceae</taxon>
        <taxon>Pseudoalteromonas</taxon>
    </lineage>
</organism>
<evidence type="ECO:0000313" key="3">
    <source>
        <dbReference type="Proteomes" id="UP000179786"/>
    </source>
</evidence>
<name>A0A1S1MYT1_9GAMM</name>
<reference evidence="2 3" key="1">
    <citation type="submission" date="2016-09" db="EMBL/GenBank/DDBJ databases">
        <title>Pseudoalteromonas amylolytica sp. nov., isolated from the surface seawater.</title>
        <authorList>
            <person name="Wu Y.-H."/>
            <person name="Cheng H."/>
            <person name="Jin X.-B."/>
            <person name="Wang C.-S."/>
            <person name="Xu X.-W."/>
        </authorList>
    </citation>
    <scope>NUCLEOTIDE SEQUENCE [LARGE SCALE GENOMIC DNA]</scope>
    <source>
        <strain evidence="2 3">JW1</strain>
    </source>
</reference>
<protein>
    <recommendedName>
        <fullName evidence="4">Lipoprotein</fullName>
    </recommendedName>
</protein>
<keyword evidence="3" id="KW-1185">Reference proteome</keyword>
<proteinExistence type="predicted"/>
<comment type="caution">
    <text evidence="2">The sequence shown here is derived from an EMBL/GenBank/DDBJ whole genome shotgun (WGS) entry which is preliminary data.</text>
</comment>
<dbReference type="STRING" id="1859457.BET10_05980"/>
<dbReference type="EMBL" id="MKJU01000018">
    <property type="protein sequence ID" value="OHU92318.1"/>
    <property type="molecule type" value="Genomic_DNA"/>
</dbReference>
<evidence type="ECO:0000313" key="2">
    <source>
        <dbReference type="EMBL" id="OHU92318.1"/>
    </source>
</evidence>
<feature type="region of interest" description="Disordered" evidence="1">
    <location>
        <begin position="37"/>
        <end position="59"/>
    </location>
</feature>
<sequence length="59" mass="6469">MKITIGLLCVMIFLGGCKLTRVEGEVEDVKVKISNKDSRSTSSYKHCPPGLAKQGRCKN</sequence>
<dbReference type="AlphaFoldDB" id="A0A1S1MYT1"/>
<evidence type="ECO:0008006" key="4">
    <source>
        <dbReference type="Google" id="ProtNLM"/>
    </source>
</evidence>
<dbReference type="OrthoDB" id="8969769at2"/>
<dbReference type="PROSITE" id="PS51257">
    <property type="entry name" value="PROKAR_LIPOPROTEIN"/>
    <property type="match status" value="1"/>
</dbReference>
<gene>
    <name evidence="2" type="ORF">BET10_05980</name>
</gene>